<organism evidence="1 2">
    <name type="scientific">Mycobacterium orygis</name>
    <dbReference type="NCBI Taxonomy" id="1305738"/>
    <lineage>
        <taxon>Bacteria</taxon>
        <taxon>Bacillati</taxon>
        <taxon>Actinomycetota</taxon>
        <taxon>Actinomycetes</taxon>
        <taxon>Mycobacteriales</taxon>
        <taxon>Mycobacteriaceae</taxon>
        <taxon>Mycobacterium</taxon>
        <taxon>Mycobacterium tuberculosis complex</taxon>
    </lineage>
</organism>
<accession>A0ACD3TLH4</accession>
<name>A0ACD3TLH4_9MYCO</name>
<comment type="caution">
    <text evidence="1">The sequence shown here is derived from an EMBL/GenBank/DDBJ whole genome shotgun (WGS) entry which is preliminary data.</text>
</comment>
<gene>
    <name evidence="1" type="ORF">FHI80_20350</name>
</gene>
<reference evidence="1" key="1">
    <citation type="submission" date="2019-05" db="EMBL/GenBank/DDBJ databases">
        <title>Whole genome sequence of Mycobacterium orygis isolated from a cattle in Chennai, India.</title>
        <authorList>
            <person name="Refaya A.K."/>
            <person name="Kumar N."/>
            <person name="Veerasamy M."/>
            <person name="Raj D."/>
            <person name="Balaji S."/>
            <person name="Peacock S.J."/>
            <person name="Palaniyandi K."/>
        </authorList>
    </citation>
    <scope>NUCLEOTIDE SEQUENCE</scope>
    <source>
        <strain evidence="1">NIRTAH144</strain>
    </source>
</reference>
<evidence type="ECO:0000313" key="1">
    <source>
        <dbReference type="EMBL" id="TPD49239.1"/>
    </source>
</evidence>
<feature type="non-terminal residue" evidence="1">
    <location>
        <position position="1"/>
    </location>
</feature>
<proteinExistence type="predicted"/>
<evidence type="ECO:0000313" key="2">
    <source>
        <dbReference type="Proteomes" id="UP000315366"/>
    </source>
</evidence>
<protein>
    <submittedName>
        <fullName evidence="1">Uncharacterized protein</fullName>
    </submittedName>
</protein>
<keyword evidence="2" id="KW-1185">Reference proteome</keyword>
<dbReference type="Proteomes" id="UP000315366">
    <property type="component" value="Unassembled WGS sequence"/>
</dbReference>
<sequence>APQPIPRTLPRWQRIVALTMIGISTALIGGCTMGQNPDKSPHLTGEQKIQLIDSMRHKGSYEAARERLTATAQIIADRVSAAIPGQTWKFNDDSYGQDFYRNGSLCKELSADIARRPMAKPVDFGSTFSAEDFKIAANIVREEAAKYGVTTESSLFNESAKRDYDVQGNGYEFNLGQIKFATLNITGDCFLLQKVLDLPAGQLPPNHPFGRRPRRQPREHHHRCWRDPGSPAGDPAHAQAGSRSRAHDGVISGANAPMHISQYRIPICLLHVSAYNDRHR</sequence>
<dbReference type="EMBL" id="VDER01000052">
    <property type="protein sequence ID" value="TPD49239.1"/>
    <property type="molecule type" value="Genomic_DNA"/>
</dbReference>